<dbReference type="CDD" id="cd01335">
    <property type="entry name" value="Radical_SAM"/>
    <property type="match status" value="1"/>
</dbReference>
<evidence type="ECO:0000256" key="2">
    <source>
        <dbReference type="ARBA" id="ARBA00022691"/>
    </source>
</evidence>
<evidence type="ECO:0000313" key="8">
    <source>
        <dbReference type="Proteomes" id="UP001061361"/>
    </source>
</evidence>
<dbReference type="InterPro" id="IPR034474">
    <property type="entry name" value="Methyltransferase_Class_D"/>
</dbReference>
<sequence>MQGGSVFLVKSCPDHGIFRTIVWRGQPDFQDWSRPKVPSFPKTPFSRVEQGCPLDCGLCDGHLQHTCTAVMEITWRCDLGCPVCFASSGGSAPPDPTVDEMGRLFDRVFEASGHCNVQLSGGEPTVRDDLPDLIRLGKAKGFPFIQLNTNGLRIGREHGYAEVLADAGLDSVFLQFDGTADSIYSTLRGRPLLDTKLAAVEALFRAGIGIVLVPTVVPGVNDHDLGAILRLAAEQSPGVRGVHFQPVSYFGRYPRSPSDEQRITLPELMRLLEKQTGGAVRARDFLPPGCEHSHCSFHANYVVAEDGGLDKLSAGGTCGCTPRPASEGADKAKAFVKRQWAAPDKTLPMADAPDALDAFISRAATHTLAVSAMAFQDAWTLDLERLKGCCIHVVSPDGRLIPFCAYNLTSMDGETLYRGKCGSACP</sequence>
<keyword evidence="2" id="KW-0949">S-adenosyl-L-methionine</keyword>
<dbReference type="NCBIfam" id="NF045646">
    <property type="entry name" value="rSAM_Se_TrsS"/>
    <property type="match status" value="1"/>
</dbReference>
<feature type="domain" description="Radical SAM core" evidence="6">
    <location>
        <begin position="63"/>
        <end position="281"/>
    </location>
</feature>
<evidence type="ECO:0000256" key="4">
    <source>
        <dbReference type="ARBA" id="ARBA00023004"/>
    </source>
</evidence>
<dbReference type="Pfam" id="PF23545">
    <property type="entry name" value="Zn_ribbon_HMPTM"/>
    <property type="match status" value="1"/>
</dbReference>
<keyword evidence="3" id="KW-0479">Metal-binding</keyword>
<evidence type="ECO:0000256" key="3">
    <source>
        <dbReference type="ARBA" id="ARBA00022723"/>
    </source>
</evidence>
<keyword evidence="4" id="KW-0408">Iron</keyword>
<dbReference type="Gene3D" id="3.20.20.70">
    <property type="entry name" value="Aldolase class I"/>
    <property type="match status" value="1"/>
</dbReference>
<evidence type="ECO:0000256" key="1">
    <source>
        <dbReference type="ARBA" id="ARBA00001966"/>
    </source>
</evidence>
<dbReference type="InterPro" id="IPR007197">
    <property type="entry name" value="rSAM"/>
</dbReference>
<proteinExistence type="predicted"/>
<dbReference type="SFLD" id="SFLDS00029">
    <property type="entry name" value="Radical_SAM"/>
    <property type="match status" value="1"/>
</dbReference>
<dbReference type="InterPro" id="IPR054698">
    <property type="entry name" value="rSAM_Se_TrsS"/>
</dbReference>
<accession>A0ABM8AVZ9</accession>
<gene>
    <name evidence="7" type="ORF">JCM14722_31450</name>
</gene>
<dbReference type="Proteomes" id="UP001061361">
    <property type="component" value="Chromosome"/>
</dbReference>
<dbReference type="SUPFAM" id="SSF102114">
    <property type="entry name" value="Radical SAM enzymes"/>
    <property type="match status" value="1"/>
</dbReference>
<keyword evidence="5" id="KW-0411">Iron-sulfur</keyword>
<evidence type="ECO:0000259" key="6">
    <source>
        <dbReference type="PROSITE" id="PS51918"/>
    </source>
</evidence>
<dbReference type="PANTHER" id="PTHR43306">
    <property type="entry name" value="7,8-DIHYDRO-6-HYDROXYMETHYLPTERIN DIMETHYLTRANSFERASE"/>
    <property type="match status" value="1"/>
</dbReference>
<dbReference type="PROSITE" id="PS51918">
    <property type="entry name" value="RADICAL_SAM"/>
    <property type="match status" value="1"/>
</dbReference>
<dbReference type="SFLD" id="SFLDG01067">
    <property type="entry name" value="SPASM/twitch_domain_containing"/>
    <property type="match status" value="1"/>
</dbReference>
<dbReference type="EMBL" id="AP026708">
    <property type="protein sequence ID" value="BDQ35603.1"/>
    <property type="molecule type" value="Genomic_DNA"/>
</dbReference>
<keyword evidence="8" id="KW-1185">Reference proteome</keyword>
<comment type="cofactor">
    <cofactor evidence="1">
        <name>[4Fe-4S] cluster</name>
        <dbReference type="ChEBI" id="CHEBI:49883"/>
    </cofactor>
</comment>
<dbReference type="PANTHER" id="PTHR43306:SF1">
    <property type="entry name" value="7,8-DIHYDRO-6-HYDROXYMETHYLPTERIN DIMETHYLTRANSFERASE"/>
    <property type="match status" value="1"/>
</dbReference>
<protein>
    <submittedName>
        <fullName evidence="7">Radical SAM protein</fullName>
    </submittedName>
</protein>
<dbReference type="InterPro" id="IPR058240">
    <property type="entry name" value="rSAM_sf"/>
</dbReference>
<dbReference type="SFLD" id="SFLDG01100">
    <property type="entry name" value="methyltransferase_(Class_D)"/>
    <property type="match status" value="1"/>
</dbReference>
<dbReference type="InterPro" id="IPR013785">
    <property type="entry name" value="Aldolase_TIM"/>
</dbReference>
<evidence type="ECO:0000256" key="5">
    <source>
        <dbReference type="ARBA" id="ARBA00023014"/>
    </source>
</evidence>
<organism evidence="7 8">
    <name type="scientific">Pseudodesulfovibrio portus</name>
    <dbReference type="NCBI Taxonomy" id="231439"/>
    <lineage>
        <taxon>Bacteria</taxon>
        <taxon>Pseudomonadati</taxon>
        <taxon>Thermodesulfobacteriota</taxon>
        <taxon>Desulfovibrionia</taxon>
        <taxon>Desulfovibrionales</taxon>
        <taxon>Desulfovibrionaceae</taxon>
    </lineage>
</organism>
<name>A0ABM8AVZ9_9BACT</name>
<dbReference type="InterPro" id="IPR056488">
    <property type="entry name" value="Zn_ribbon_HMPTM"/>
</dbReference>
<dbReference type="Pfam" id="PF04055">
    <property type="entry name" value="Radical_SAM"/>
    <property type="match status" value="1"/>
</dbReference>
<evidence type="ECO:0000313" key="7">
    <source>
        <dbReference type="EMBL" id="BDQ35603.1"/>
    </source>
</evidence>
<reference evidence="7" key="1">
    <citation type="submission" date="2022-08" db="EMBL/GenBank/DDBJ databases">
        <title>Genome Sequence of the sulphate-reducing bacterium, Pseudodesulfovibrio portus JCM14722.</title>
        <authorList>
            <person name="Kondo R."/>
            <person name="Kataoka T."/>
        </authorList>
    </citation>
    <scope>NUCLEOTIDE SEQUENCE</scope>
    <source>
        <strain evidence="7">JCM 14722</strain>
    </source>
</reference>